<accession>A0A543G084</accession>
<reference evidence="1 2" key="1">
    <citation type="submission" date="2019-06" db="EMBL/GenBank/DDBJ databases">
        <title>Genomic Encyclopedia of Archaeal and Bacterial Type Strains, Phase II (KMG-II): from individual species to whole genera.</title>
        <authorList>
            <person name="Goeker M."/>
        </authorList>
    </citation>
    <scope>NUCLEOTIDE SEQUENCE [LARGE SCALE GENOMIC DNA]</scope>
    <source>
        <strain evidence="1 2">DSM 24789</strain>
    </source>
</reference>
<evidence type="ECO:0000313" key="1">
    <source>
        <dbReference type="EMBL" id="TQM39491.1"/>
    </source>
</evidence>
<dbReference type="AlphaFoldDB" id="A0A543G084"/>
<protein>
    <submittedName>
        <fullName evidence="1">Uncharacterized protein</fullName>
    </submittedName>
</protein>
<organism evidence="1 2">
    <name type="scientific">Flavobacterium branchiophilum</name>
    <dbReference type="NCBI Taxonomy" id="55197"/>
    <lineage>
        <taxon>Bacteria</taxon>
        <taxon>Pseudomonadati</taxon>
        <taxon>Bacteroidota</taxon>
        <taxon>Flavobacteriia</taxon>
        <taxon>Flavobacteriales</taxon>
        <taxon>Flavobacteriaceae</taxon>
        <taxon>Flavobacterium</taxon>
    </lineage>
</organism>
<sequence length="80" mass="8563">MVPASGFGMLRCGSFILGNTSAFVVDSNTKTPGAEEVVFPIIMPDLMSLLAFRVVGSSPVLVKLFQMPSKYCTVFVVGQM</sequence>
<dbReference type="EMBL" id="VFPJ01000001">
    <property type="protein sequence ID" value="TQM39491.1"/>
    <property type="molecule type" value="Genomic_DNA"/>
</dbReference>
<name>A0A543G084_9FLAO</name>
<evidence type="ECO:0000313" key="2">
    <source>
        <dbReference type="Proteomes" id="UP000320773"/>
    </source>
</evidence>
<proteinExistence type="predicted"/>
<gene>
    <name evidence="1" type="ORF">BC670_0290</name>
</gene>
<dbReference type="Proteomes" id="UP000320773">
    <property type="component" value="Unassembled WGS sequence"/>
</dbReference>
<comment type="caution">
    <text evidence="1">The sequence shown here is derived from an EMBL/GenBank/DDBJ whole genome shotgun (WGS) entry which is preliminary data.</text>
</comment>